<feature type="domain" description="GRAM" evidence="2">
    <location>
        <begin position="96"/>
        <end position="174"/>
    </location>
</feature>
<dbReference type="Gene3D" id="2.30.29.30">
    <property type="entry name" value="Pleckstrin-homology domain (PH domain)/Phosphotyrosine-binding domain (PTB)"/>
    <property type="match status" value="1"/>
</dbReference>
<dbReference type="AlphaFoldDB" id="A0A426ZMT2"/>
<proteinExistence type="inferred from homology"/>
<organism evidence="3 4">
    <name type="scientific">Ensete ventricosum</name>
    <name type="common">Abyssinian banana</name>
    <name type="synonym">Musa ensete</name>
    <dbReference type="NCBI Taxonomy" id="4639"/>
    <lineage>
        <taxon>Eukaryota</taxon>
        <taxon>Viridiplantae</taxon>
        <taxon>Streptophyta</taxon>
        <taxon>Embryophyta</taxon>
        <taxon>Tracheophyta</taxon>
        <taxon>Spermatophyta</taxon>
        <taxon>Magnoliopsida</taxon>
        <taxon>Liliopsida</taxon>
        <taxon>Zingiberales</taxon>
        <taxon>Musaceae</taxon>
        <taxon>Ensete</taxon>
    </lineage>
</organism>
<dbReference type="InterPro" id="IPR011993">
    <property type="entry name" value="PH-like_dom_sf"/>
</dbReference>
<dbReference type="Proteomes" id="UP000287651">
    <property type="component" value="Unassembled WGS sequence"/>
</dbReference>
<dbReference type="InterPro" id="IPR004182">
    <property type="entry name" value="GRAM"/>
</dbReference>
<reference evidence="3 4" key="1">
    <citation type="journal article" date="2014" name="Agronomy (Basel)">
        <title>A Draft Genome Sequence for Ensete ventricosum, the Drought-Tolerant Tree Against Hunger.</title>
        <authorList>
            <person name="Harrison J."/>
            <person name="Moore K.A."/>
            <person name="Paszkiewicz K."/>
            <person name="Jones T."/>
            <person name="Grant M."/>
            <person name="Ambacheew D."/>
            <person name="Muzemil S."/>
            <person name="Studholme D.J."/>
        </authorList>
    </citation>
    <scope>NUCLEOTIDE SEQUENCE [LARGE SCALE GENOMIC DNA]</scope>
</reference>
<sequence length="241" mass="27173">MKIPNSNQVAGIPFKSLQTVSESRILCLHSTSSRCSRHKQKKLDLVIDWMSKFSKKADGYAQSIRDHVSLGTNFSETLKGKFSLGAKILKAGGVEHVFKKKFCVEKGEKLLKAFQCYLSTTAGPISGLLFVSNKKLAFHSDRSLRLISPKGSITRVPYKVLIPVSRVKSASPSESYDKPNQKFIQIVTVDGFEFWFMGFLSYQRSFKCLRQAMSESQAGHNVIMKTEFLCLLSLNKKRNLY</sequence>
<evidence type="ECO:0000313" key="3">
    <source>
        <dbReference type="EMBL" id="RRT65234.1"/>
    </source>
</evidence>
<evidence type="ECO:0000256" key="1">
    <source>
        <dbReference type="ARBA" id="ARBA00009414"/>
    </source>
</evidence>
<comment type="caution">
    <text evidence="3">The sequence shown here is derived from an EMBL/GenBank/DDBJ whole genome shotgun (WGS) entry which is preliminary data.</text>
</comment>
<protein>
    <recommendedName>
        <fullName evidence="2">GRAM domain-containing protein</fullName>
    </recommendedName>
</protein>
<evidence type="ECO:0000259" key="2">
    <source>
        <dbReference type="SMART" id="SM00568"/>
    </source>
</evidence>
<comment type="similarity">
    <text evidence="1">Belongs to the GEM family.</text>
</comment>
<dbReference type="EMBL" id="AMZH03005885">
    <property type="protein sequence ID" value="RRT65234.1"/>
    <property type="molecule type" value="Genomic_DNA"/>
</dbReference>
<name>A0A426ZMT2_ENSVE</name>
<dbReference type="InterPro" id="IPR037848">
    <property type="entry name" value="GEM-like"/>
</dbReference>
<dbReference type="PANTHER" id="PTHR31969">
    <property type="entry name" value="GEM-LIKE PROTEIN 2"/>
    <property type="match status" value="1"/>
</dbReference>
<evidence type="ECO:0000313" key="4">
    <source>
        <dbReference type="Proteomes" id="UP000287651"/>
    </source>
</evidence>
<accession>A0A426ZMT2</accession>
<gene>
    <name evidence="3" type="ORF">B296_00040001</name>
</gene>
<dbReference type="SMART" id="SM00568">
    <property type="entry name" value="GRAM"/>
    <property type="match status" value="1"/>
</dbReference>
<dbReference type="Pfam" id="PF02893">
    <property type="entry name" value="GRAM"/>
    <property type="match status" value="1"/>
</dbReference>